<dbReference type="FunFam" id="3.30.230.10:FF:000001">
    <property type="entry name" value="30S ribosomal protein S9"/>
    <property type="match status" value="1"/>
</dbReference>
<dbReference type="PANTHER" id="PTHR21569">
    <property type="entry name" value="RIBOSOMAL PROTEIN S9"/>
    <property type="match status" value="1"/>
</dbReference>
<dbReference type="Proteomes" id="UP000231648">
    <property type="component" value="Unassembled WGS sequence"/>
</dbReference>
<dbReference type="SUPFAM" id="SSF54211">
    <property type="entry name" value="Ribosomal protein S5 domain 2-like"/>
    <property type="match status" value="1"/>
</dbReference>
<evidence type="ECO:0000256" key="2">
    <source>
        <dbReference type="ARBA" id="ARBA00022980"/>
    </source>
</evidence>
<proteinExistence type="inferred from homology"/>
<dbReference type="EMBL" id="PFDX01000003">
    <property type="protein sequence ID" value="PJE57726.1"/>
    <property type="molecule type" value="Genomic_DNA"/>
</dbReference>
<dbReference type="GO" id="GO:0022627">
    <property type="term" value="C:cytosolic small ribosomal subunit"/>
    <property type="evidence" value="ECO:0007669"/>
    <property type="project" value="TreeGrafter"/>
</dbReference>
<comment type="caution">
    <text evidence="8">The sequence shown here is derived from an EMBL/GenBank/DDBJ whole genome shotgun (WGS) entry which is preliminary data.</text>
</comment>
<evidence type="ECO:0000313" key="8">
    <source>
        <dbReference type="EMBL" id="PJE57726.1"/>
    </source>
</evidence>
<dbReference type="InterPro" id="IPR020574">
    <property type="entry name" value="Ribosomal_uS9_CS"/>
</dbReference>
<feature type="compositionally biased region" description="Basic residues" evidence="7">
    <location>
        <begin position="1"/>
        <end position="20"/>
    </location>
</feature>
<dbReference type="InterPro" id="IPR000754">
    <property type="entry name" value="Ribosomal_uS9"/>
</dbReference>
<keyword evidence="2 5" id="KW-0689">Ribosomal protein</keyword>
<dbReference type="Pfam" id="PF00380">
    <property type="entry name" value="Ribosomal_S9"/>
    <property type="match status" value="1"/>
</dbReference>
<dbReference type="InterPro" id="IPR023035">
    <property type="entry name" value="Ribosomal_uS9_bac/plastid"/>
</dbReference>
<dbReference type="HAMAP" id="MF_00532_B">
    <property type="entry name" value="Ribosomal_uS9_B"/>
    <property type="match status" value="1"/>
</dbReference>
<evidence type="ECO:0000256" key="6">
    <source>
        <dbReference type="RuleBase" id="RU003815"/>
    </source>
</evidence>
<dbReference type="GO" id="GO:0006412">
    <property type="term" value="P:translation"/>
    <property type="evidence" value="ECO:0007669"/>
    <property type="project" value="UniProtKB-UniRule"/>
</dbReference>
<feature type="region of interest" description="Disordered" evidence="7">
    <location>
        <begin position="152"/>
        <end position="173"/>
    </location>
</feature>
<keyword evidence="3 5" id="KW-0687">Ribonucleoprotein</keyword>
<sequence>MPKKSKTKKSSKAAKKSRKTKVIEPEKEKVVEASTEIGKDYFEAVGRRKTAIARVRLFTSNPVNSIGEGNLLINDKPYKNYFPNLLLQKTVESPLSRLKSMNRFRGTVKVKGGGVSAQAEAIRHGLSRALILFDTNFRKKLKKAGYLTRDSREVERKKFGLKKARRGPQWSKR</sequence>
<feature type="region of interest" description="Disordered" evidence="7">
    <location>
        <begin position="1"/>
        <end position="21"/>
    </location>
</feature>
<dbReference type="Gene3D" id="3.30.230.10">
    <property type="match status" value="1"/>
</dbReference>
<gene>
    <name evidence="5" type="primary">rpsI</name>
    <name evidence="8" type="ORF">COU82_00200</name>
</gene>
<evidence type="ECO:0000256" key="4">
    <source>
        <dbReference type="ARBA" id="ARBA00035259"/>
    </source>
</evidence>
<dbReference type="InterPro" id="IPR020568">
    <property type="entry name" value="Ribosomal_Su5_D2-typ_SF"/>
</dbReference>
<dbReference type="AlphaFoldDB" id="A0A2M8KCU2"/>
<evidence type="ECO:0000256" key="3">
    <source>
        <dbReference type="ARBA" id="ARBA00023274"/>
    </source>
</evidence>
<feature type="compositionally biased region" description="Basic residues" evidence="7">
    <location>
        <begin position="159"/>
        <end position="173"/>
    </location>
</feature>
<dbReference type="GO" id="GO:0003735">
    <property type="term" value="F:structural constituent of ribosome"/>
    <property type="evidence" value="ECO:0007669"/>
    <property type="project" value="InterPro"/>
</dbReference>
<name>A0A2M8KCU2_9BACT</name>
<accession>A0A2M8KCU2</accession>
<evidence type="ECO:0000313" key="9">
    <source>
        <dbReference type="Proteomes" id="UP000231648"/>
    </source>
</evidence>
<evidence type="ECO:0000256" key="5">
    <source>
        <dbReference type="HAMAP-Rule" id="MF_00532"/>
    </source>
</evidence>
<organism evidence="8 9">
    <name type="scientific">Candidatus Portnoybacteria bacterium CG10_big_fil_rev_8_21_14_0_10_38_18</name>
    <dbReference type="NCBI Taxonomy" id="1974813"/>
    <lineage>
        <taxon>Bacteria</taxon>
        <taxon>Candidatus Portnoyibacteriota</taxon>
    </lineage>
</organism>
<dbReference type="GO" id="GO:0003723">
    <property type="term" value="F:RNA binding"/>
    <property type="evidence" value="ECO:0007669"/>
    <property type="project" value="TreeGrafter"/>
</dbReference>
<evidence type="ECO:0000256" key="7">
    <source>
        <dbReference type="SAM" id="MobiDB-lite"/>
    </source>
</evidence>
<evidence type="ECO:0000256" key="1">
    <source>
        <dbReference type="ARBA" id="ARBA00005251"/>
    </source>
</evidence>
<reference evidence="9" key="1">
    <citation type="submission" date="2017-09" db="EMBL/GenBank/DDBJ databases">
        <title>Depth-based differentiation of microbial function through sediment-hosted aquifers and enrichment of novel symbionts in the deep terrestrial subsurface.</title>
        <authorList>
            <person name="Probst A.J."/>
            <person name="Ladd B."/>
            <person name="Jarett J.K."/>
            <person name="Geller-Mcgrath D.E."/>
            <person name="Sieber C.M.K."/>
            <person name="Emerson J.B."/>
            <person name="Anantharaman K."/>
            <person name="Thomas B.C."/>
            <person name="Malmstrom R."/>
            <person name="Stieglmeier M."/>
            <person name="Klingl A."/>
            <person name="Woyke T."/>
            <person name="Ryan C.M."/>
            <person name="Banfield J.F."/>
        </authorList>
    </citation>
    <scope>NUCLEOTIDE SEQUENCE [LARGE SCALE GENOMIC DNA]</scope>
</reference>
<dbReference type="PANTHER" id="PTHR21569:SF1">
    <property type="entry name" value="SMALL RIBOSOMAL SUBUNIT PROTEIN US9M"/>
    <property type="match status" value="1"/>
</dbReference>
<dbReference type="PROSITE" id="PS00360">
    <property type="entry name" value="RIBOSOMAL_S9"/>
    <property type="match status" value="1"/>
</dbReference>
<dbReference type="InterPro" id="IPR014721">
    <property type="entry name" value="Ribsml_uS5_D2-typ_fold_subgr"/>
</dbReference>
<comment type="similarity">
    <text evidence="1 5 6">Belongs to the universal ribosomal protein uS9 family.</text>
</comment>
<dbReference type="NCBIfam" id="NF001099">
    <property type="entry name" value="PRK00132.1"/>
    <property type="match status" value="1"/>
</dbReference>
<protein>
    <recommendedName>
        <fullName evidence="4 5">Small ribosomal subunit protein uS9</fullName>
    </recommendedName>
</protein>